<dbReference type="RefSeq" id="WP_089212451.1">
    <property type="nucleotide sequence ID" value="NZ_FZOD01000066.1"/>
</dbReference>
<dbReference type="EMBL" id="FZOD01000081">
    <property type="protein sequence ID" value="SNT60964.1"/>
    <property type="molecule type" value="Genomic_DNA"/>
</dbReference>
<dbReference type="AlphaFoldDB" id="A0A239P2U6"/>
<gene>
    <name evidence="2" type="ORF">SAMN05216276_106646</name>
    <name evidence="3" type="ORF">SAMN05216276_10812</name>
</gene>
<organism evidence="3 4">
    <name type="scientific">Streptosporangium subroseum</name>
    <dbReference type="NCBI Taxonomy" id="106412"/>
    <lineage>
        <taxon>Bacteria</taxon>
        <taxon>Bacillati</taxon>
        <taxon>Actinomycetota</taxon>
        <taxon>Actinomycetes</taxon>
        <taxon>Streptosporangiales</taxon>
        <taxon>Streptosporangiaceae</taxon>
        <taxon>Streptosporangium</taxon>
    </lineage>
</organism>
<feature type="compositionally biased region" description="Low complexity" evidence="1">
    <location>
        <begin position="116"/>
        <end position="141"/>
    </location>
</feature>
<dbReference type="Pfam" id="PF10604">
    <property type="entry name" value="Polyketide_cyc2"/>
    <property type="match status" value="1"/>
</dbReference>
<evidence type="ECO:0000313" key="4">
    <source>
        <dbReference type="Proteomes" id="UP000198282"/>
    </source>
</evidence>
<name>A0A239P2U6_9ACTN</name>
<evidence type="ECO:0000313" key="2">
    <source>
        <dbReference type="EMBL" id="SNT57397.1"/>
    </source>
</evidence>
<dbReference type="Proteomes" id="UP000198282">
    <property type="component" value="Unassembled WGS sequence"/>
</dbReference>
<dbReference type="Gene3D" id="3.30.530.20">
    <property type="match status" value="1"/>
</dbReference>
<feature type="region of interest" description="Disordered" evidence="1">
    <location>
        <begin position="93"/>
        <end position="142"/>
    </location>
</feature>
<dbReference type="InterPro" id="IPR019587">
    <property type="entry name" value="Polyketide_cyclase/dehydratase"/>
</dbReference>
<reference evidence="3 4" key="1">
    <citation type="submission" date="2017-06" db="EMBL/GenBank/DDBJ databases">
        <authorList>
            <person name="Kim H.J."/>
            <person name="Triplett B.A."/>
        </authorList>
    </citation>
    <scope>NUCLEOTIDE SEQUENCE [LARGE SCALE GENOMIC DNA]</scope>
    <source>
        <strain evidence="3 4">CGMCC 4.2132</strain>
    </source>
</reference>
<accession>A0A239P2U6</accession>
<dbReference type="EMBL" id="FZOD01000066">
    <property type="protein sequence ID" value="SNT57397.1"/>
    <property type="molecule type" value="Genomic_DNA"/>
</dbReference>
<feature type="compositionally biased region" description="Polar residues" evidence="1">
    <location>
        <begin position="168"/>
        <end position="181"/>
    </location>
</feature>
<dbReference type="SUPFAM" id="SSF55961">
    <property type="entry name" value="Bet v1-like"/>
    <property type="match status" value="1"/>
</dbReference>
<protein>
    <submittedName>
        <fullName evidence="3">Carbon monoxide dehydrogenase subunit G</fullName>
    </submittedName>
</protein>
<dbReference type="InterPro" id="IPR023393">
    <property type="entry name" value="START-like_dom_sf"/>
</dbReference>
<sequence>MIEIDYTVEIAAPIDEVWTYLWNIPNWAHLMIGFQTVKVVDEQHSVWTLKGDVGVLSREVDLEVIIDEWEPRSFLNFTVNGLTEQIAGSGTFGIGEVPDGSAPAQAVPSGQGGSVSAQAVPSGPGGSASAPAGTGASPAGESWRRRLGRRWAEFVFRVITKSARRQAGQRTRNAPTGTPNTAPAGASGSGPRSRLTFHLEVSPGGPMAPMIELLMSPLLEPAAKDLAVGIRTELEGREQ</sequence>
<feature type="region of interest" description="Disordered" evidence="1">
    <location>
        <begin position="163"/>
        <end position="201"/>
    </location>
</feature>
<evidence type="ECO:0000313" key="3">
    <source>
        <dbReference type="EMBL" id="SNT60964.1"/>
    </source>
</evidence>
<proteinExistence type="predicted"/>
<evidence type="ECO:0000256" key="1">
    <source>
        <dbReference type="SAM" id="MobiDB-lite"/>
    </source>
</evidence>
<dbReference type="OrthoDB" id="3695445at2"/>
<keyword evidence="4" id="KW-1185">Reference proteome</keyword>